<dbReference type="EMBL" id="LN681225">
    <property type="protein sequence ID" value="CEK11592.1"/>
    <property type="molecule type" value="Genomic_DNA"/>
</dbReference>
<protein>
    <submittedName>
        <fullName evidence="1">Uncharacterized protein</fullName>
    </submittedName>
</protein>
<gene>
    <name evidence="1" type="ORF">LHA_2587</name>
</gene>
<dbReference type="HOGENOM" id="CLU_2180543_0_0_6"/>
<organism evidence="1 2">
    <name type="scientific">Legionella hackeliae</name>
    <dbReference type="NCBI Taxonomy" id="449"/>
    <lineage>
        <taxon>Bacteria</taxon>
        <taxon>Pseudomonadati</taxon>
        <taxon>Pseudomonadota</taxon>
        <taxon>Gammaproteobacteria</taxon>
        <taxon>Legionellales</taxon>
        <taxon>Legionellaceae</taxon>
        <taxon>Legionella</taxon>
    </lineage>
</organism>
<name>A0A0A8UWW9_LEGHA</name>
<dbReference type="AlphaFoldDB" id="A0A0A8UWW9"/>
<dbReference type="STRING" id="449.LHA_2587"/>
<dbReference type="Proteomes" id="UP000032803">
    <property type="component" value="Chromosome I"/>
</dbReference>
<proteinExistence type="predicted"/>
<accession>A0A0A8UWW9</accession>
<evidence type="ECO:0000313" key="1">
    <source>
        <dbReference type="EMBL" id="CEK11592.1"/>
    </source>
</evidence>
<keyword evidence="2" id="KW-1185">Reference proteome</keyword>
<sequence length="109" mass="12732">MQMNILQKLLMPCNQSILHCGKFSLDLACHRLKHEFNAASQLLSEMRNMLPKRQKQGLVDKLKSAIIYFKNQRQRMDYNFYQTNNLPSARGLPKRLARLLLNNVSANQE</sequence>
<reference evidence="2" key="1">
    <citation type="submission" date="2014-09" db="EMBL/GenBank/DDBJ databases">
        <authorList>
            <person name="Gomez-Valero L."/>
        </authorList>
    </citation>
    <scope>NUCLEOTIDE SEQUENCE [LARGE SCALE GENOMIC DNA]</scope>
    <source>
        <strain evidence="2">ATCC35250</strain>
    </source>
</reference>
<evidence type="ECO:0000313" key="2">
    <source>
        <dbReference type="Proteomes" id="UP000032803"/>
    </source>
</evidence>
<dbReference type="KEGG" id="lha:LHA_2587"/>